<evidence type="ECO:0000313" key="3">
    <source>
        <dbReference type="Proteomes" id="UP000008141"/>
    </source>
</evidence>
<dbReference type="AlphaFoldDB" id="E1Z3R7"/>
<keyword evidence="3" id="KW-1185">Reference proteome</keyword>
<dbReference type="OrthoDB" id="10580128at2759"/>
<proteinExistence type="predicted"/>
<dbReference type="EMBL" id="GL433836">
    <property type="protein sequence ID" value="EFN59222.1"/>
    <property type="molecule type" value="Genomic_DNA"/>
</dbReference>
<gene>
    <name evidence="2" type="ORF">CHLNCDRAFT_138185</name>
</gene>
<feature type="region of interest" description="Disordered" evidence="1">
    <location>
        <begin position="35"/>
        <end position="57"/>
    </location>
</feature>
<reference evidence="2 3" key="1">
    <citation type="journal article" date="2010" name="Plant Cell">
        <title>The Chlorella variabilis NC64A genome reveals adaptation to photosymbiosis, coevolution with viruses, and cryptic sex.</title>
        <authorList>
            <person name="Blanc G."/>
            <person name="Duncan G."/>
            <person name="Agarkova I."/>
            <person name="Borodovsky M."/>
            <person name="Gurnon J."/>
            <person name="Kuo A."/>
            <person name="Lindquist E."/>
            <person name="Lucas S."/>
            <person name="Pangilinan J."/>
            <person name="Polle J."/>
            <person name="Salamov A."/>
            <person name="Terry A."/>
            <person name="Yamada T."/>
            <person name="Dunigan D.D."/>
            <person name="Grigoriev I.V."/>
            <person name="Claverie J.M."/>
            <person name="Van Etten J.L."/>
        </authorList>
    </citation>
    <scope>NUCLEOTIDE SEQUENCE [LARGE SCALE GENOMIC DNA]</scope>
    <source>
        <strain evidence="2 3">NC64A</strain>
    </source>
</reference>
<protein>
    <submittedName>
        <fullName evidence="2">Expressed protein</fullName>
    </submittedName>
</protein>
<dbReference type="RefSeq" id="XP_005851324.1">
    <property type="nucleotide sequence ID" value="XM_005851262.1"/>
</dbReference>
<dbReference type="InParanoid" id="E1Z3R7"/>
<dbReference type="GeneID" id="17358538"/>
<accession>E1Z3R7</accession>
<organism evidence="3">
    <name type="scientific">Chlorella variabilis</name>
    <name type="common">Green alga</name>
    <dbReference type="NCBI Taxonomy" id="554065"/>
    <lineage>
        <taxon>Eukaryota</taxon>
        <taxon>Viridiplantae</taxon>
        <taxon>Chlorophyta</taxon>
        <taxon>core chlorophytes</taxon>
        <taxon>Trebouxiophyceae</taxon>
        <taxon>Chlorellales</taxon>
        <taxon>Chlorellaceae</taxon>
        <taxon>Chlorella clade</taxon>
        <taxon>Chlorella</taxon>
    </lineage>
</organism>
<dbReference type="KEGG" id="cvr:CHLNCDRAFT_138185"/>
<name>E1Z3R7_CHLVA</name>
<sequence>MRDLRGDEFDSNQILGGEWTPTLSWTLPTTRVANTSQHTTLPRGHADEEDSFEPGNVLGGEWDARSCSLASYDDVLEHFYSMKHPKKSSN</sequence>
<evidence type="ECO:0000256" key="1">
    <source>
        <dbReference type="SAM" id="MobiDB-lite"/>
    </source>
</evidence>
<dbReference type="Proteomes" id="UP000008141">
    <property type="component" value="Unassembled WGS sequence"/>
</dbReference>
<evidence type="ECO:0000313" key="2">
    <source>
        <dbReference type="EMBL" id="EFN59222.1"/>
    </source>
</evidence>